<organism evidence="4 5">
    <name type="scientific">Tranquillimonas alkanivorans</name>
    <dbReference type="NCBI Taxonomy" id="441119"/>
    <lineage>
        <taxon>Bacteria</taxon>
        <taxon>Pseudomonadati</taxon>
        <taxon>Pseudomonadota</taxon>
        <taxon>Alphaproteobacteria</taxon>
        <taxon>Rhodobacterales</taxon>
        <taxon>Roseobacteraceae</taxon>
        <taxon>Tranquillimonas</taxon>
    </lineage>
</organism>
<name>A0A1I5VY44_9RHOB</name>
<evidence type="ECO:0000313" key="4">
    <source>
        <dbReference type="EMBL" id="SFQ12350.1"/>
    </source>
</evidence>
<dbReference type="OrthoDB" id="9803188at2"/>
<dbReference type="CDD" id="cd00397">
    <property type="entry name" value="DNA_BRE_C"/>
    <property type="match status" value="1"/>
</dbReference>
<dbReference type="PROSITE" id="PS51898">
    <property type="entry name" value="TYR_RECOMBINASE"/>
    <property type="match status" value="1"/>
</dbReference>
<dbReference type="GO" id="GO:0003677">
    <property type="term" value="F:DNA binding"/>
    <property type="evidence" value="ECO:0007669"/>
    <property type="project" value="InterPro"/>
</dbReference>
<evidence type="ECO:0000256" key="1">
    <source>
        <dbReference type="ARBA" id="ARBA00023172"/>
    </source>
</evidence>
<dbReference type="AlphaFoldDB" id="A0A1I5VY44"/>
<proteinExistence type="predicted"/>
<dbReference type="InterPro" id="IPR013762">
    <property type="entry name" value="Integrase-like_cat_sf"/>
</dbReference>
<evidence type="ECO:0000313" key="5">
    <source>
        <dbReference type="Proteomes" id="UP000199356"/>
    </source>
</evidence>
<protein>
    <submittedName>
        <fullName evidence="4">Phage integrase family protein</fullName>
    </submittedName>
</protein>
<keyword evidence="5" id="KW-1185">Reference proteome</keyword>
<evidence type="ECO:0000256" key="2">
    <source>
        <dbReference type="SAM" id="MobiDB-lite"/>
    </source>
</evidence>
<keyword evidence="1" id="KW-0233">DNA recombination</keyword>
<dbReference type="RefSeq" id="WP_093425469.1">
    <property type="nucleotide sequence ID" value="NZ_FOXA01000037.1"/>
</dbReference>
<dbReference type="Proteomes" id="UP000199356">
    <property type="component" value="Unassembled WGS sequence"/>
</dbReference>
<dbReference type="Gene3D" id="1.10.443.10">
    <property type="entry name" value="Intergrase catalytic core"/>
    <property type="match status" value="1"/>
</dbReference>
<dbReference type="Pfam" id="PF00589">
    <property type="entry name" value="Phage_integrase"/>
    <property type="match status" value="1"/>
</dbReference>
<dbReference type="GO" id="GO:0006310">
    <property type="term" value="P:DNA recombination"/>
    <property type="evidence" value="ECO:0007669"/>
    <property type="project" value="UniProtKB-KW"/>
</dbReference>
<feature type="region of interest" description="Disordered" evidence="2">
    <location>
        <begin position="695"/>
        <end position="747"/>
    </location>
</feature>
<reference evidence="4 5" key="1">
    <citation type="submission" date="2016-10" db="EMBL/GenBank/DDBJ databases">
        <authorList>
            <person name="de Groot N.N."/>
        </authorList>
    </citation>
    <scope>NUCLEOTIDE SEQUENCE [LARGE SCALE GENOMIC DNA]</scope>
    <source>
        <strain evidence="4 5">DSM 19547</strain>
    </source>
</reference>
<accession>A0A1I5VY44</accession>
<dbReference type="InterPro" id="IPR011010">
    <property type="entry name" value="DNA_brk_join_enz"/>
</dbReference>
<dbReference type="STRING" id="441119.SAMN04488047_13722"/>
<feature type="domain" description="Tyr recombinase" evidence="3">
    <location>
        <begin position="500"/>
        <end position="688"/>
    </location>
</feature>
<dbReference type="EMBL" id="FOXA01000037">
    <property type="protein sequence ID" value="SFQ12350.1"/>
    <property type="molecule type" value="Genomic_DNA"/>
</dbReference>
<evidence type="ECO:0000259" key="3">
    <source>
        <dbReference type="PROSITE" id="PS51898"/>
    </source>
</evidence>
<gene>
    <name evidence="4" type="ORF">SAMN04488047_13722</name>
</gene>
<dbReference type="InterPro" id="IPR002104">
    <property type="entry name" value="Integrase_catalytic"/>
</dbReference>
<sequence>MTIPFSFELRDTLRAHLAATGASKAELARACGLNEGAVAKILRNPSYVPPARVMEALEAGLGVPLPSPFQRKTRTWRQISDELAAADPHDRRLSRIRWLMRNAGWTAGRKVADRQEVIDFFSRHRPATFDLAPSTWATYKSDLLGTLPAPLARTPGIRDVTGWARDTYDRIGKCRDLRDYHLVSGAFLAWMHAEGLQPSDLTEKDMLRYHDQRLASGTKTERAVKHHVQKCAALTRRIAVHPDFTDLGFPALPSPWSRPAILPGEAEIAPLMEEFDTRVAPWLLGERSASGETRATFLARLDAASPAKTGAAAGPRDLQSVLSRLRGESGTKGVHQRPMDEDEAAAAGFLTRNRTWAASTVASYRKSLAAFARRLAIEEGIVCPSLREATEPDVVEAMVLLTLRDNPDAEGFGSAYPSTFLGRTVKVARDYARQDEKAVEKLKELASGYAPKRSGIAPRNRAKLEEFSTTRTTRFRGLATDILRDVKLEIAARRRKAHKRGEHPATVDLYDRALACQVMQAIAHDLLLARAPRSENVLAARLDQVRWRESRATLVVPAVEVKGREAGDPDLVIPLGEEQSATLRAYLDHVRPKALRPGDAANPYLFPSPKKPGAHYGALLNALCKQVHARTGAELHPHLYRHLVGWIWLKEDPDALPHVQRLLGHRSIATTMRYYAEIADQVAIDAWQKFISKEKANDPDPTAGPGVARPVPPAHASQNHAPHRDPGAIRVGGQRGAQGRTKPAARA</sequence>
<dbReference type="GO" id="GO:0015074">
    <property type="term" value="P:DNA integration"/>
    <property type="evidence" value="ECO:0007669"/>
    <property type="project" value="InterPro"/>
</dbReference>
<dbReference type="SUPFAM" id="SSF56349">
    <property type="entry name" value="DNA breaking-rejoining enzymes"/>
    <property type="match status" value="1"/>
</dbReference>